<dbReference type="Pfam" id="PF03088">
    <property type="entry name" value="Str_synth"/>
    <property type="match status" value="1"/>
</dbReference>
<dbReference type="InterPro" id="IPR018119">
    <property type="entry name" value="Strictosidine_synth_cons-reg"/>
</dbReference>
<dbReference type="Gene3D" id="2.120.10.30">
    <property type="entry name" value="TolB, C-terminal domain"/>
    <property type="match status" value="1"/>
</dbReference>
<organism evidence="6 7">
    <name type="scientific">Morella rubra</name>
    <name type="common">Chinese bayberry</name>
    <dbReference type="NCBI Taxonomy" id="262757"/>
    <lineage>
        <taxon>Eukaryota</taxon>
        <taxon>Viridiplantae</taxon>
        <taxon>Streptophyta</taxon>
        <taxon>Embryophyta</taxon>
        <taxon>Tracheophyta</taxon>
        <taxon>Spermatophyta</taxon>
        <taxon>Magnoliopsida</taxon>
        <taxon>eudicotyledons</taxon>
        <taxon>Gunneridae</taxon>
        <taxon>Pentapetalae</taxon>
        <taxon>rosids</taxon>
        <taxon>fabids</taxon>
        <taxon>Fagales</taxon>
        <taxon>Myricaceae</taxon>
        <taxon>Morella</taxon>
    </lineage>
</organism>
<keyword evidence="7" id="KW-1185">Reference proteome</keyword>
<dbReference type="InterPro" id="IPR011042">
    <property type="entry name" value="6-blade_b-propeller_TolB-like"/>
</dbReference>
<comment type="similarity">
    <text evidence="2">Belongs to the strictosidine synthase family.</text>
</comment>
<dbReference type="OrthoDB" id="5307922at2759"/>
<evidence type="ECO:0000313" key="7">
    <source>
        <dbReference type="Proteomes" id="UP000516437"/>
    </source>
</evidence>
<protein>
    <submittedName>
        <fullName evidence="6">Adipocyte plasma membrane-associated protein</fullName>
    </submittedName>
</protein>
<accession>A0A6A1WNV1</accession>
<evidence type="ECO:0000256" key="1">
    <source>
        <dbReference type="ARBA" id="ARBA00004116"/>
    </source>
</evidence>
<dbReference type="GO" id="GO:0012505">
    <property type="term" value="C:endomembrane system"/>
    <property type="evidence" value="ECO:0007669"/>
    <property type="project" value="TreeGrafter"/>
</dbReference>
<evidence type="ECO:0000259" key="5">
    <source>
        <dbReference type="Pfam" id="PF03088"/>
    </source>
</evidence>
<comment type="subcellular location">
    <subcellularLocation>
        <location evidence="1">Vacuole</location>
    </subcellularLocation>
</comment>
<keyword evidence="4" id="KW-0325">Glycoprotein</keyword>
<dbReference type="GO" id="GO:0005773">
    <property type="term" value="C:vacuole"/>
    <property type="evidence" value="ECO:0007669"/>
    <property type="project" value="UniProtKB-SubCell"/>
</dbReference>
<dbReference type="PANTHER" id="PTHR10426:SF106">
    <property type="entry name" value="PROTEIN STRICTOSIDINE SYNTHASE-LIKE 3"/>
    <property type="match status" value="1"/>
</dbReference>
<reference evidence="6 7" key="1">
    <citation type="journal article" date="2019" name="Plant Biotechnol. J.">
        <title>The red bayberry genome and genetic basis of sex determination.</title>
        <authorList>
            <person name="Jia H.M."/>
            <person name="Jia H.J."/>
            <person name="Cai Q.L."/>
            <person name="Wang Y."/>
            <person name="Zhao H.B."/>
            <person name="Yang W.F."/>
            <person name="Wang G.Y."/>
            <person name="Li Y.H."/>
            <person name="Zhan D.L."/>
            <person name="Shen Y.T."/>
            <person name="Niu Q.F."/>
            <person name="Chang L."/>
            <person name="Qiu J."/>
            <person name="Zhao L."/>
            <person name="Xie H.B."/>
            <person name="Fu W.Y."/>
            <person name="Jin J."/>
            <person name="Li X.W."/>
            <person name="Jiao Y."/>
            <person name="Zhou C.C."/>
            <person name="Tu T."/>
            <person name="Chai C.Y."/>
            <person name="Gao J.L."/>
            <person name="Fan L.J."/>
            <person name="van de Weg E."/>
            <person name="Wang J.Y."/>
            <person name="Gao Z.S."/>
        </authorList>
    </citation>
    <scope>NUCLEOTIDE SEQUENCE [LARGE SCALE GENOMIC DNA]</scope>
    <source>
        <tissue evidence="6">Leaves</tissue>
    </source>
</reference>
<gene>
    <name evidence="6" type="ORF">CJ030_MR1G002514</name>
</gene>
<evidence type="ECO:0000256" key="3">
    <source>
        <dbReference type="ARBA" id="ARBA00022554"/>
    </source>
</evidence>
<evidence type="ECO:0000256" key="4">
    <source>
        <dbReference type="ARBA" id="ARBA00023180"/>
    </source>
</evidence>
<proteinExistence type="inferred from homology"/>
<keyword evidence="3" id="KW-0926">Vacuole</keyword>
<feature type="domain" description="Strictosidine synthase conserved region" evidence="5">
    <location>
        <begin position="6"/>
        <end position="54"/>
    </location>
</feature>
<dbReference type="Proteomes" id="UP000516437">
    <property type="component" value="Chromosome 1"/>
</dbReference>
<dbReference type="GO" id="GO:0016787">
    <property type="term" value="F:hydrolase activity"/>
    <property type="evidence" value="ECO:0007669"/>
    <property type="project" value="TreeGrafter"/>
</dbReference>
<dbReference type="AlphaFoldDB" id="A0A6A1WNV1"/>
<comment type="caution">
    <text evidence="6">The sequence shown here is derived from an EMBL/GenBank/DDBJ whole genome shotgun (WGS) entry which is preliminary data.</text>
</comment>
<evidence type="ECO:0000313" key="6">
    <source>
        <dbReference type="EMBL" id="KAB1226969.1"/>
    </source>
</evidence>
<dbReference type="SUPFAM" id="SSF63829">
    <property type="entry name" value="Calcium-dependent phosphotriesterase"/>
    <property type="match status" value="1"/>
</dbReference>
<name>A0A6A1WNV1_9ROSI</name>
<sequence length="148" mass="17100">MQLICSAEYGGRVLKYNLETKETVVLMRNLQFPNGVSLSKDGSFFVFCEGAIGRTNENGDSWVAIHNRRTFYTYFCALYPKVRKFLLKLPIPVKIQYLLQMRVKLHAVVVKYSQEGKLLQILEDRQGKVVRAVSEWKKRMGNCGWGVF</sequence>
<dbReference type="EMBL" id="RXIC02000019">
    <property type="protein sequence ID" value="KAB1226969.1"/>
    <property type="molecule type" value="Genomic_DNA"/>
</dbReference>
<dbReference type="PANTHER" id="PTHR10426">
    <property type="entry name" value="STRICTOSIDINE SYNTHASE-RELATED"/>
    <property type="match status" value="1"/>
</dbReference>
<evidence type="ECO:0000256" key="2">
    <source>
        <dbReference type="ARBA" id="ARBA00009191"/>
    </source>
</evidence>